<dbReference type="EMBL" id="CWJL01000128">
    <property type="protein sequence ID" value="CRY69804.1"/>
    <property type="molecule type" value="Genomic_DNA"/>
</dbReference>
<dbReference type="PANTHER" id="PTHR33215">
    <property type="entry name" value="PROTEIN DISTAL ANTENNA"/>
    <property type="match status" value="1"/>
</dbReference>
<dbReference type="Gene3D" id="1.10.10.60">
    <property type="entry name" value="Homeodomain-like"/>
    <property type="match status" value="1"/>
</dbReference>
<evidence type="ECO:0000256" key="1">
    <source>
        <dbReference type="ARBA" id="ARBA00009964"/>
    </source>
</evidence>
<evidence type="ECO:0000313" key="5">
    <source>
        <dbReference type="Proteomes" id="UP000044625"/>
    </source>
</evidence>
<keyword evidence="2" id="KW-0175">Coiled coil</keyword>
<dbReference type="GO" id="GO:0006313">
    <property type="term" value="P:DNA transposition"/>
    <property type="evidence" value="ECO:0007669"/>
    <property type="project" value="InterPro"/>
</dbReference>
<sequence>MSAKNFTEEFKIEAVKQINEQGYPVSEVAARLGVSTNSLYAWIKRYQKPEPQRKQDDALQHEVKRLRQELKRVTEERDILKKAAAYFARTSG</sequence>
<dbReference type="InterPro" id="IPR002514">
    <property type="entry name" value="Transposase_8"/>
</dbReference>
<keyword evidence="5" id="KW-1185">Reference proteome</keyword>
<feature type="coiled-coil region" evidence="2">
    <location>
        <begin position="56"/>
        <end position="83"/>
    </location>
</feature>
<reference evidence="3" key="2">
    <citation type="submission" date="2015-03" db="EMBL/GenBank/DDBJ databases">
        <authorList>
            <person name="Murphy D."/>
        </authorList>
    </citation>
    <scope>NUCLEOTIDE SEQUENCE [LARGE SCALE GENOMIC DNA]</scope>
    <source>
        <strain evidence="3">A125KOH2</strain>
    </source>
</reference>
<dbReference type="STRING" id="1288385.ERS137968_04962"/>
<dbReference type="InterPro" id="IPR009057">
    <property type="entry name" value="Homeodomain-like_sf"/>
</dbReference>
<dbReference type="GO" id="GO:0003677">
    <property type="term" value="F:DNA binding"/>
    <property type="evidence" value="ECO:0007669"/>
    <property type="project" value="InterPro"/>
</dbReference>
<dbReference type="Proteomes" id="UP000045840">
    <property type="component" value="Unassembled WGS sequence"/>
</dbReference>
<reference evidence="6" key="1">
    <citation type="submission" date="2015-03" db="EMBL/GenBank/DDBJ databases">
        <authorList>
            <consortium name="Pathogen Informatics"/>
        </authorList>
    </citation>
    <scope>NUCLEOTIDE SEQUENCE [LARGE SCALE GENOMIC DNA]</scope>
    <source>
        <strain evidence="6">A125KOH2</strain>
    </source>
</reference>
<evidence type="ECO:0000313" key="4">
    <source>
        <dbReference type="EMBL" id="CRY69804.1"/>
    </source>
</evidence>
<evidence type="ECO:0000313" key="6">
    <source>
        <dbReference type="Proteomes" id="UP000045840"/>
    </source>
</evidence>
<organism evidence="3 6">
    <name type="scientific">Yersinia pekkanenii</name>
    <dbReference type="NCBI Taxonomy" id="1288385"/>
    <lineage>
        <taxon>Bacteria</taxon>
        <taxon>Pseudomonadati</taxon>
        <taxon>Pseudomonadota</taxon>
        <taxon>Gammaproteobacteria</taxon>
        <taxon>Enterobacterales</taxon>
        <taxon>Yersiniaceae</taxon>
        <taxon>Yersinia</taxon>
    </lineage>
</organism>
<evidence type="ECO:0000313" key="3">
    <source>
        <dbReference type="EMBL" id="CNI72796.1"/>
    </source>
</evidence>
<dbReference type="InterPro" id="IPR051839">
    <property type="entry name" value="RD_transcriptional_regulator"/>
</dbReference>
<dbReference type="AlphaFoldDB" id="A0A0T9RMZ5"/>
<dbReference type="GO" id="GO:0004803">
    <property type="term" value="F:transposase activity"/>
    <property type="evidence" value="ECO:0007669"/>
    <property type="project" value="InterPro"/>
</dbReference>
<proteinExistence type="inferred from homology"/>
<name>A0A0T9RMZ5_9GAMM</name>
<dbReference type="EMBL" id="CQAZ01000119">
    <property type="protein sequence ID" value="CNI72796.1"/>
    <property type="molecule type" value="Genomic_DNA"/>
</dbReference>
<accession>A0A0T9RMZ5</accession>
<protein>
    <submittedName>
        <fullName evidence="3">IS1329 transposase A</fullName>
    </submittedName>
</protein>
<dbReference type="Proteomes" id="UP000044625">
    <property type="component" value="Unassembled WGS sequence"/>
</dbReference>
<dbReference type="Pfam" id="PF01527">
    <property type="entry name" value="HTH_Tnp_1"/>
    <property type="match status" value="1"/>
</dbReference>
<evidence type="ECO:0000256" key="2">
    <source>
        <dbReference type="SAM" id="Coils"/>
    </source>
</evidence>
<reference evidence="4 5" key="3">
    <citation type="submission" date="2015-03" db="EMBL/GenBank/DDBJ databases">
        <authorList>
            <consortium name="Pathogen Informatics"/>
            <person name="Murphy D."/>
        </authorList>
    </citation>
    <scope>NUCLEOTIDE SEQUENCE [LARGE SCALE GENOMIC DNA]</scope>
    <source>
        <strain evidence="4">Type strain: CIP110230</strain>
        <strain evidence="5">type strain: CIP110230</strain>
    </source>
</reference>
<gene>
    <name evidence="3" type="primary">tnpA</name>
    <name evidence="3" type="ORF">ERS008529_04764</name>
    <name evidence="4" type="ORF">ERS137968_04962</name>
</gene>
<dbReference type="PANTHER" id="PTHR33215:SF13">
    <property type="entry name" value="PROTEIN DISTAL ANTENNA"/>
    <property type="match status" value="1"/>
</dbReference>
<comment type="similarity">
    <text evidence="1">Belongs to the transposase 8 family.</text>
</comment>
<dbReference type="SUPFAM" id="SSF46689">
    <property type="entry name" value="Homeodomain-like"/>
    <property type="match status" value="1"/>
</dbReference>